<accession>A0A380WB00</accession>
<evidence type="ECO:0000313" key="2">
    <source>
        <dbReference type="Proteomes" id="UP000254343"/>
    </source>
</evidence>
<dbReference type="RefSeq" id="WP_002716906.1">
    <property type="nucleotide sequence ID" value="NZ_UFSI01000001.1"/>
</dbReference>
<dbReference type="EMBL" id="UIGB01000001">
    <property type="protein sequence ID" value="SUU86082.1"/>
    <property type="molecule type" value="Genomic_DNA"/>
</dbReference>
<gene>
    <name evidence="1" type="ORF">NCTC12722_03303</name>
</gene>
<dbReference type="AlphaFoldDB" id="A0A380WB00"/>
<sequence length="96" mass="11282">MKRAPKIGQRVRYHSEYLMKYEKAPRVCTGTIVRLYPHHDDVFDDDGEFVRRGPLMPEEQWSATVQVDKPLPKWWPYGDNDLFAPDVAELEPEPKP</sequence>
<reference evidence="1 2" key="1">
    <citation type="submission" date="2018-06" db="EMBL/GenBank/DDBJ databases">
        <authorList>
            <consortium name="Pathogen Informatics"/>
            <person name="Doyle S."/>
        </authorList>
    </citation>
    <scope>NUCLEOTIDE SEQUENCE [LARGE SCALE GENOMIC DNA]</scope>
    <source>
        <strain evidence="1 2">NCTC12722</strain>
    </source>
</reference>
<dbReference type="Proteomes" id="UP000254343">
    <property type="component" value="Unassembled WGS sequence"/>
</dbReference>
<name>A0A380WB00_AFIFE</name>
<proteinExistence type="predicted"/>
<protein>
    <submittedName>
        <fullName evidence="1">Uncharacterized protein</fullName>
    </submittedName>
</protein>
<organism evidence="1 2">
    <name type="scientific">Afipia felis</name>
    <name type="common">Cat scratch disease bacillus</name>
    <dbReference type="NCBI Taxonomy" id="1035"/>
    <lineage>
        <taxon>Bacteria</taxon>
        <taxon>Pseudomonadati</taxon>
        <taxon>Pseudomonadota</taxon>
        <taxon>Alphaproteobacteria</taxon>
        <taxon>Hyphomicrobiales</taxon>
        <taxon>Nitrobacteraceae</taxon>
        <taxon>Afipia</taxon>
    </lineage>
</organism>
<evidence type="ECO:0000313" key="1">
    <source>
        <dbReference type="EMBL" id="SUU86082.1"/>
    </source>
</evidence>